<evidence type="ECO:0000256" key="22">
    <source>
        <dbReference type="ARBA" id="ARBA00047394"/>
    </source>
</evidence>
<evidence type="ECO:0000256" key="44">
    <source>
        <dbReference type="ARBA" id="ARBA00049171"/>
    </source>
</evidence>
<dbReference type="InterPro" id="IPR011032">
    <property type="entry name" value="GroES-like_sf"/>
</dbReference>
<dbReference type="GO" id="GO:0004313">
    <property type="term" value="F:[acyl-carrier-protein] S-acetyltransferase activity"/>
    <property type="evidence" value="ECO:0007669"/>
    <property type="project" value="UniProtKB-EC"/>
</dbReference>
<comment type="catalytic activity">
    <reaction evidence="25">
        <text>tetradecanoyl-[ACP] + malonyl-[ACP] + H(+) = 3-oxohexadecanoyl-[ACP] + holo-[ACP] + CO2</text>
        <dbReference type="Rhea" id="RHEA:41900"/>
        <dbReference type="Rhea" id="RHEA-COMP:9623"/>
        <dbReference type="Rhea" id="RHEA-COMP:9648"/>
        <dbReference type="Rhea" id="RHEA-COMP:9649"/>
        <dbReference type="Rhea" id="RHEA-COMP:9685"/>
        <dbReference type="ChEBI" id="CHEBI:15378"/>
        <dbReference type="ChEBI" id="CHEBI:16526"/>
        <dbReference type="ChEBI" id="CHEBI:64479"/>
        <dbReference type="ChEBI" id="CHEBI:78449"/>
        <dbReference type="ChEBI" id="CHEBI:78477"/>
        <dbReference type="ChEBI" id="CHEBI:78478"/>
    </reaction>
    <physiologicalReaction direction="left-to-right" evidence="25">
        <dbReference type="Rhea" id="RHEA:41901"/>
    </physiologicalReaction>
</comment>
<evidence type="ECO:0000256" key="20">
    <source>
        <dbReference type="ARBA" id="ARBA00023442"/>
    </source>
</evidence>
<feature type="compositionally biased region" description="Polar residues" evidence="53">
    <location>
        <begin position="1825"/>
        <end position="1848"/>
    </location>
</feature>
<comment type="catalytic activity">
    <reaction evidence="13">
        <text>(3R)-hydroxyhexanoyl-[ACP] = (2E)-hexenoyl-[ACP] + H2O</text>
        <dbReference type="Rhea" id="RHEA:41828"/>
        <dbReference type="Rhea" id="RHEA-COMP:9630"/>
        <dbReference type="Rhea" id="RHEA-COMP:9631"/>
        <dbReference type="ChEBI" id="CHEBI:15377"/>
        <dbReference type="ChEBI" id="CHEBI:78457"/>
        <dbReference type="ChEBI" id="CHEBI:78458"/>
    </reaction>
    <physiologicalReaction direction="left-to-right" evidence="13">
        <dbReference type="Rhea" id="RHEA:41829"/>
    </physiologicalReaction>
</comment>
<evidence type="ECO:0000256" key="10">
    <source>
        <dbReference type="ARBA" id="ARBA00023315"/>
    </source>
</evidence>
<dbReference type="Gene3D" id="3.40.50.720">
    <property type="entry name" value="NAD(P)-binding Rossmann-like Domain"/>
    <property type="match status" value="3"/>
</dbReference>
<comment type="catalytic activity">
    <reaction evidence="40">
        <text>hexadecanoyl-[ACP] + H2O = hexadecanoate + holo-[ACP] + H(+)</text>
        <dbReference type="Rhea" id="RHEA:41932"/>
        <dbReference type="Rhea" id="RHEA-COMP:9652"/>
        <dbReference type="Rhea" id="RHEA-COMP:9685"/>
        <dbReference type="ChEBI" id="CHEBI:7896"/>
        <dbReference type="ChEBI" id="CHEBI:15377"/>
        <dbReference type="ChEBI" id="CHEBI:15378"/>
        <dbReference type="ChEBI" id="CHEBI:64479"/>
        <dbReference type="ChEBI" id="CHEBI:78483"/>
        <dbReference type="EC" id="3.1.2.14"/>
    </reaction>
    <physiologicalReaction direction="left-to-right" evidence="40">
        <dbReference type="Rhea" id="RHEA:41933"/>
    </physiologicalReaction>
</comment>
<comment type="catalytic activity">
    <reaction evidence="43">
        <text>decanoyl-[ACP] + malonyl-[ACP] + H(+) = 3-oxododecanoyl-[ACP] + holo-[ACP] + CO2</text>
        <dbReference type="Rhea" id="RHEA:41868"/>
        <dbReference type="Rhea" id="RHEA-COMP:9623"/>
        <dbReference type="Rhea" id="RHEA-COMP:9640"/>
        <dbReference type="Rhea" id="RHEA-COMP:9641"/>
        <dbReference type="Rhea" id="RHEA-COMP:9685"/>
        <dbReference type="ChEBI" id="CHEBI:15378"/>
        <dbReference type="ChEBI" id="CHEBI:16526"/>
        <dbReference type="ChEBI" id="CHEBI:64479"/>
        <dbReference type="ChEBI" id="CHEBI:78449"/>
        <dbReference type="ChEBI" id="CHEBI:78468"/>
        <dbReference type="ChEBI" id="CHEBI:78469"/>
    </reaction>
    <physiologicalReaction direction="left-to-right" evidence="43">
        <dbReference type="Rhea" id="RHEA:41869"/>
    </physiologicalReaction>
</comment>
<comment type="catalytic activity">
    <reaction evidence="44">
        <text>(2E)-tetradecenoyl-[ACP] + NADPH + H(+) = tetradecanoyl-[ACP] + NADP(+)</text>
        <dbReference type="Rhea" id="RHEA:41896"/>
        <dbReference type="Rhea" id="RHEA-COMP:9647"/>
        <dbReference type="Rhea" id="RHEA-COMP:9648"/>
        <dbReference type="ChEBI" id="CHEBI:15378"/>
        <dbReference type="ChEBI" id="CHEBI:57783"/>
        <dbReference type="ChEBI" id="CHEBI:58349"/>
        <dbReference type="ChEBI" id="CHEBI:78475"/>
        <dbReference type="ChEBI" id="CHEBI:78477"/>
    </reaction>
    <physiologicalReaction direction="left-to-right" evidence="44">
        <dbReference type="Rhea" id="RHEA:41897"/>
    </physiologicalReaction>
</comment>
<keyword evidence="5" id="KW-0702">S-nitrosylation</keyword>
<dbReference type="InterPro" id="IPR057326">
    <property type="entry name" value="KR_dom"/>
</dbReference>
<evidence type="ECO:0000256" key="1">
    <source>
        <dbReference type="ARBA" id="ARBA00005189"/>
    </source>
</evidence>
<dbReference type="InterPro" id="IPR020843">
    <property type="entry name" value="ER"/>
</dbReference>
<dbReference type="GO" id="GO:0004315">
    <property type="term" value="F:3-oxoacyl-[acyl-carrier-protein] synthase activity"/>
    <property type="evidence" value="ECO:0007669"/>
    <property type="project" value="UniProtKB-EC"/>
</dbReference>
<keyword evidence="3" id="KW-0597">Phosphoprotein</keyword>
<dbReference type="InterPro" id="IPR049551">
    <property type="entry name" value="PKS_DH_C"/>
</dbReference>
<dbReference type="SMART" id="SM01294">
    <property type="entry name" value="PKS_PP_betabranch"/>
    <property type="match status" value="1"/>
</dbReference>
<evidence type="ECO:0000256" key="25">
    <source>
        <dbReference type="ARBA" id="ARBA00047451"/>
    </source>
</evidence>
<dbReference type="Pfam" id="PF00698">
    <property type="entry name" value="Acyl_transf_1"/>
    <property type="match status" value="1"/>
</dbReference>
<comment type="catalytic activity">
    <reaction evidence="42">
        <text>(2E)-octadecenoyl-[ACP] + NADPH + H(+) = octadecanoyl-[ACP] + NADP(+)</text>
        <dbReference type="Rhea" id="RHEA:41928"/>
        <dbReference type="Rhea" id="RHEA-COMP:9655"/>
        <dbReference type="Rhea" id="RHEA-COMP:9656"/>
        <dbReference type="ChEBI" id="CHEBI:15378"/>
        <dbReference type="ChEBI" id="CHEBI:57783"/>
        <dbReference type="ChEBI" id="CHEBI:58349"/>
        <dbReference type="ChEBI" id="CHEBI:78489"/>
        <dbReference type="ChEBI" id="CHEBI:78495"/>
    </reaction>
    <physiologicalReaction direction="left-to-right" evidence="42">
        <dbReference type="Rhea" id="RHEA:41929"/>
    </physiologicalReaction>
</comment>
<feature type="region of interest" description="Disordered" evidence="53">
    <location>
        <begin position="1032"/>
        <end position="1062"/>
    </location>
</feature>
<dbReference type="SMART" id="SM00829">
    <property type="entry name" value="PKS_ER"/>
    <property type="match status" value="1"/>
</dbReference>
<dbReference type="Pfam" id="PF08240">
    <property type="entry name" value="ADH_N"/>
    <property type="match status" value="1"/>
</dbReference>
<evidence type="ECO:0000256" key="6">
    <source>
        <dbReference type="ARBA" id="ARBA00022857"/>
    </source>
</evidence>
<evidence type="ECO:0000256" key="5">
    <source>
        <dbReference type="ARBA" id="ARBA00022799"/>
    </source>
</evidence>
<dbReference type="InterPro" id="IPR013149">
    <property type="entry name" value="ADH-like_C"/>
</dbReference>
<dbReference type="InterPro" id="IPR014031">
    <property type="entry name" value="Ketoacyl_synth_C"/>
</dbReference>
<dbReference type="PANTHER" id="PTHR43775">
    <property type="entry name" value="FATTY ACID SYNTHASE"/>
    <property type="match status" value="1"/>
</dbReference>
<feature type="domain" description="Carrier" evidence="54">
    <location>
        <begin position="2158"/>
        <end position="2239"/>
    </location>
</feature>
<dbReference type="GO" id="GO:0019171">
    <property type="term" value="F:(3R)-hydroxyacyl-[acyl-carrier-protein] dehydratase activity"/>
    <property type="evidence" value="ECO:0007669"/>
    <property type="project" value="UniProtKB-EC"/>
</dbReference>
<dbReference type="Pfam" id="PF02801">
    <property type="entry name" value="Ketoacyl-synt_C"/>
    <property type="match status" value="1"/>
</dbReference>
<dbReference type="SMART" id="SM00827">
    <property type="entry name" value="PKS_AT"/>
    <property type="match status" value="1"/>
</dbReference>
<comment type="catalytic activity">
    <reaction evidence="14">
        <text>(3R)-hydroxydecanoyl-[ACP] = (2E)-decenoyl-[ACP] + H2O</text>
        <dbReference type="Rhea" id="RHEA:41860"/>
        <dbReference type="Rhea" id="RHEA-COMP:9638"/>
        <dbReference type="Rhea" id="RHEA-COMP:9639"/>
        <dbReference type="ChEBI" id="CHEBI:15377"/>
        <dbReference type="ChEBI" id="CHEBI:78466"/>
        <dbReference type="ChEBI" id="CHEBI:78467"/>
    </reaction>
    <physiologicalReaction direction="left-to-right" evidence="14">
        <dbReference type="Rhea" id="RHEA:41861"/>
    </physiologicalReaction>
</comment>
<comment type="caution">
    <text evidence="57">The sequence shown here is derived from an EMBL/GenBank/DDBJ whole genome shotgun (WGS) entry which is preliminary data.</text>
</comment>
<dbReference type="Gene3D" id="3.90.180.10">
    <property type="entry name" value="Medium-chain alcohol dehydrogenases, catalytic domain"/>
    <property type="match status" value="1"/>
</dbReference>
<dbReference type="InterPro" id="IPR016039">
    <property type="entry name" value="Thiolase-like"/>
</dbReference>
<comment type="catalytic activity">
    <reaction evidence="16">
        <text>(3R)-hydroxytetradecanoyl-[ACP] = (2E)-tetradecenoyl-[ACP] + H2O</text>
        <dbReference type="Rhea" id="RHEA:41892"/>
        <dbReference type="Rhea" id="RHEA-COMP:9646"/>
        <dbReference type="Rhea" id="RHEA-COMP:9647"/>
        <dbReference type="ChEBI" id="CHEBI:15377"/>
        <dbReference type="ChEBI" id="CHEBI:78474"/>
        <dbReference type="ChEBI" id="CHEBI:78475"/>
    </reaction>
    <physiologicalReaction direction="left-to-right" evidence="16">
        <dbReference type="Rhea" id="RHEA:41893"/>
    </physiologicalReaction>
</comment>
<comment type="catalytic activity">
    <reaction evidence="48">
        <text>butanoyl-[ACP] + malonyl-[ACP] + H(+) = 3-oxohexanoyl-[ACP] + holo-[ACP] + CO2</text>
        <dbReference type="Rhea" id="RHEA:41820"/>
        <dbReference type="Rhea" id="RHEA-COMP:9623"/>
        <dbReference type="Rhea" id="RHEA-COMP:9628"/>
        <dbReference type="Rhea" id="RHEA-COMP:9629"/>
        <dbReference type="Rhea" id="RHEA-COMP:9685"/>
        <dbReference type="ChEBI" id="CHEBI:15378"/>
        <dbReference type="ChEBI" id="CHEBI:16526"/>
        <dbReference type="ChEBI" id="CHEBI:64479"/>
        <dbReference type="ChEBI" id="CHEBI:78449"/>
        <dbReference type="ChEBI" id="CHEBI:78454"/>
        <dbReference type="ChEBI" id="CHEBI:78456"/>
    </reaction>
    <physiologicalReaction direction="left-to-right" evidence="48">
        <dbReference type="Rhea" id="RHEA:41821"/>
    </physiologicalReaction>
</comment>
<dbReference type="PROSITE" id="PS50075">
    <property type="entry name" value="CARRIER"/>
    <property type="match status" value="1"/>
</dbReference>
<evidence type="ECO:0000313" key="58">
    <source>
        <dbReference type="Proteomes" id="UP000316213"/>
    </source>
</evidence>
<keyword evidence="4 57" id="KW-0808">Transferase</keyword>
<evidence type="ECO:0000256" key="53">
    <source>
        <dbReference type="SAM" id="MobiDB-lite"/>
    </source>
</evidence>
<dbReference type="GO" id="GO:0004316">
    <property type="term" value="F:3-oxoacyl-[acyl-carrier-protein] reductase (NADPH) activity"/>
    <property type="evidence" value="ECO:0007669"/>
    <property type="project" value="UniProtKB-EC"/>
</dbReference>
<dbReference type="PROSITE" id="PS52004">
    <property type="entry name" value="KS3_2"/>
    <property type="match status" value="1"/>
</dbReference>
<evidence type="ECO:0000256" key="3">
    <source>
        <dbReference type="ARBA" id="ARBA00022553"/>
    </source>
</evidence>
<dbReference type="SUPFAM" id="SSF53901">
    <property type="entry name" value="Thiolase-like"/>
    <property type="match status" value="1"/>
</dbReference>
<evidence type="ECO:0000256" key="11">
    <source>
        <dbReference type="ARBA" id="ARBA00023332"/>
    </source>
</evidence>
<comment type="catalytic activity">
    <reaction evidence="15">
        <text>a (3R)-hydroxyacyl-[ACP] = a (2E)-enoyl-[ACP] + H2O</text>
        <dbReference type="Rhea" id="RHEA:13097"/>
        <dbReference type="Rhea" id="RHEA-COMP:9925"/>
        <dbReference type="Rhea" id="RHEA-COMP:9945"/>
        <dbReference type="ChEBI" id="CHEBI:15377"/>
        <dbReference type="ChEBI" id="CHEBI:78784"/>
        <dbReference type="ChEBI" id="CHEBI:78827"/>
        <dbReference type="EC" id="4.2.1.59"/>
    </reaction>
    <physiologicalReaction direction="left-to-right" evidence="15">
        <dbReference type="Rhea" id="RHEA:13098"/>
    </physiologicalReaction>
</comment>
<comment type="catalytic activity">
    <reaction evidence="49">
        <text>(2E)-decenoyl-[ACP] + NADPH + H(+) = decanoyl-[ACP] + NADP(+)</text>
        <dbReference type="Rhea" id="RHEA:41864"/>
        <dbReference type="Rhea" id="RHEA-COMP:9639"/>
        <dbReference type="Rhea" id="RHEA-COMP:9640"/>
        <dbReference type="ChEBI" id="CHEBI:15378"/>
        <dbReference type="ChEBI" id="CHEBI:57783"/>
        <dbReference type="ChEBI" id="CHEBI:58349"/>
        <dbReference type="ChEBI" id="CHEBI:78467"/>
        <dbReference type="ChEBI" id="CHEBI:78468"/>
    </reaction>
    <physiologicalReaction direction="left-to-right" evidence="49">
        <dbReference type="Rhea" id="RHEA:41865"/>
    </physiologicalReaction>
</comment>
<dbReference type="InterPro" id="IPR050091">
    <property type="entry name" value="PKS_NRPS_Biosynth_Enz"/>
</dbReference>
<comment type="catalytic activity">
    <reaction evidence="45">
        <text>3-oxododecanoyl-[ACP] + NADPH + H(+) = (3R)-hydroxydodecanoyl-[ACP] + NADP(+)</text>
        <dbReference type="Rhea" id="RHEA:41872"/>
        <dbReference type="Rhea" id="RHEA-COMP:9641"/>
        <dbReference type="Rhea" id="RHEA-COMP:9642"/>
        <dbReference type="ChEBI" id="CHEBI:15378"/>
        <dbReference type="ChEBI" id="CHEBI:57783"/>
        <dbReference type="ChEBI" id="CHEBI:58349"/>
        <dbReference type="ChEBI" id="CHEBI:78469"/>
        <dbReference type="ChEBI" id="CHEBI:78470"/>
    </reaction>
    <physiologicalReaction direction="left-to-right" evidence="45">
        <dbReference type="Rhea" id="RHEA:41873"/>
    </physiologicalReaction>
</comment>
<feature type="region of interest" description="C-terminal hotdog fold" evidence="52">
    <location>
        <begin position="1079"/>
        <end position="1228"/>
    </location>
</feature>
<dbReference type="GO" id="GO:0031177">
    <property type="term" value="F:phosphopantetheine binding"/>
    <property type="evidence" value="ECO:0007669"/>
    <property type="project" value="InterPro"/>
</dbReference>
<evidence type="ECO:0000256" key="46">
    <source>
        <dbReference type="ARBA" id="ARBA00049414"/>
    </source>
</evidence>
<dbReference type="RefSeq" id="WP_146577414.1">
    <property type="nucleotide sequence ID" value="NZ_SJPM01000003.1"/>
</dbReference>
<feature type="region of interest" description="N-terminal hotdog fold" evidence="52">
    <location>
        <begin position="936"/>
        <end position="1063"/>
    </location>
</feature>
<dbReference type="Proteomes" id="UP000316213">
    <property type="component" value="Unassembled WGS sequence"/>
</dbReference>
<dbReference type="SMART" id="SM00822">
    <property type="entry name" value="PKS_KR"/>
    <property type="match status" value="1"/>
</dbReference>
<comment type="catalytic activity">
    <reaction evidence="37">
        <text>3-oxohexanoyl-[ACP] + NADPH + H(+) = (3R)-hydroxyhexanoyl-[ACP] + NADP(+)</text>
        <dbReference type="Rhea" id="RHEA:41824"/>
        <dbReference type="Rhea" id="RHEA-COMP:9629"/>
        <dbReference type="Rhea" id="RHEA-COMP:9630"/>
        <dbReference type="ChEBI" id="CHEBI:15378"/>
        <dbReference type="ChEBI" id="CHEBI:57783"/>
        <dbReference type="ChEBI" id="CHEBI:58349"/>
        <dbReference type="ChEBI" id="CHEBI:78456"/>
        <dbReference type="ChEBI" id="CHEBI:78457"/>
    </reaction>
    <physiologicalReaction direction="left-to-right" evidence="37">
        <dbReference type="Rhea" id="RHEA:41825"/>
    </physiologicalReaction>
</comment>
<evidence type="ECO:0000256" key="8">
    <source>
        <dbReference type="ARBA" id="ARBA00023239"/>
    </source>
</evidence>
<keyword evidence="8" id="KW-0456">Lyase</keyword>
<dbReference type="InterPro" id="IPR049490">
    <property type="entry name" value="C883_1060-like_KR_N"/>
</dbReference>
<dbReference type="InterPro" id="IPR001227">
    <property type="entry name" value="Ac_transferase_dom_sf"/>
</dbReference>
<comment type="catalytic activity">
    <reaction evidence="28">
        <text>(2E)-hexadecenoyl-[ACP] + NADPH + H(+) = hexadecanoyl-[ACP] + NADP(+)</text>
        <dbReference type="Rhea" id="RHEA:41912"/>
        <dbReference type="Rhea" id="RHEA-COMP:9651"/>
        <dbReference type="Rhea" id="RHEA-COMP:9652"/>
        <dbReference type="ChEBI" id="CHEBI:15378"/>
        <dbReference type="ChEBI" id="CHEBI:57783"/>
        <dbReference type="ChEBI" id="CHEBI:58349"/>
        <dbReference type="ChEBI" id="CHEBI:78481"/>
        <dbReference type="ChEBI" id="CHEBI:78483"/>
    </reaction>
    <physiologicalReaction direction="left-to-right" evidence="28">
        <dbReference type="Rhea" id="RHEA:41913"/>
    </physiologicalReaction>
</comment>
<dbReference type="Pfam" id="PF00550">
    <property type="entry name" value="PP-binding"/>
    <property type="match status" value="1"/>
</dbReference>
<comment type="catalytic activity">
    <reaction evidence="26">
        <text>(2E)-butenoyl-[ACP] + NADPH + H(+) = butanoyl-[ACP] + NADP(+)</text>
        <dbReference type="Rhea" id="RHEA:41812"/>
        <dbReference type="Rhea" id="RHEA-COMP:9627"/>
        <dbReference type="Rhea" id="RHEA-COMP:9628"/>
        <dbReference type="ChEBI" id="CHEBI:15378"/>
        <dbReference type="ChEBI" id="CHEBI:57783"/>
        <dbReference type="ChEBI" id="CHEBI:58349"/>
        <dbReference type="ChEBI" id="CHEBI:78453"/>
        <dbReference type="ChEBI" id="CHEBI:78454"/>
    </reaction>
    <physiologicalReaction direction="left-to-right" evidence="26">
        <dbReference type="Rhea" id="RHEA:41813"/>
    </physiologicalReaction>
</comment>
<accession>A0A5C6AFA3</accession>
<dbReference type="InterPro" id="IPR042104">
    <property type="entry name" value="PKS_dehydratase_sf"/>
</dbReference>
<comment type="catalytic activity">
    <reaction evidence="32">
        <text>hexadecanoyl-[ACP] + malonyl-[ACP] + H(+) = 3-oxooctadecanoyl-[ACP] + holo-[ACP] + CO2</text>
        <dbReference type="Rhea" id="RHEA:41916"/>
        <dbReference type="Rhea" id="RHEA-COMP:9623"/>
        <dbReference type="Rhea" id="RHEA-COMP:9652"/>
        <dbReference type="Rhea" id="RHEA-COMP:9653"/>
        <dbReference type="Rhea" id="RHEA-COMP:9685"/>
        <dbReference type="ChEBI" id="CHEBI:15378"/>
        <dbReference type="ChEBI" id="CHEBI:16526"/>
        <dbReference type="ChEBI" id="CHEBI:64479"/>
        <dbReference type="ChEBI" id="CHEBI:78449"/>
        <dbReference type="ChEBI" id="CHEBI:78483"/>
        <dbReference type="ChEBI" id="CHEBI:78487"/>
    </reaction>
    <physiologicalReaction direction="left-to-right" evidence="32">
        <dbReference type="Rhea" id="RHEA:41917"/>
    </physiologicalReaction>
</comment>
<evidence type="ECO:0000256" key="45">
    <source>
        <dbReference type="ARBA" id="ARBA00049263"/>
    </source>
</evidence>
<dbReference type="OrthoDB" id="219272at2"/>
<dbReference type="GO" id="GO:0005737">
    <property type="term" value="C:cytoplasm"/>
    <property type="evidence" value="ECO:0007669"/>
    <property type="project" value="TreeGrafter"/>
</dbReference>
<feature type="domain" description="PKS/mFAS DH" evidence="56">
    <location>
        <begin position="936"/>
        <end position="1228"/>
    </location>
</feature>
<evidence type="ECO:0000256" key="31">
    <source>
        <dbReference type="ARBA" id="ARBA00047961"/>
    </source>
</evidence>
<comment type="catalytic activity">
    <reaction evidence="12">
        <text>(3R)-hydroxydodecanoyl-[ACP] = (2E)-dodecenoyl-[ACP] + H2O</text>
        <dbReference type="Rhea" id="RHEA:41876"/>
        <dbReference type="Rhea" id="RHEA-COMP:9642"/>
        <dbReference type="Rhea" id="RHEA-COMP:9643"/>
        <dbReference type="ChEBI" id="CHEBI:15377"/>
        <dbReference type="ChEBI" id="CHEBI:78470"/>
        <dbReference type="ChEBI" id="CHEBI:78472"/>
    </reaction>
    <physiologicalReaction direction="left-to-right" evidence="12">
        <dbReference type="Rhea" id="RHEA:41877"/>
    </physiologicalReaction>
</comment>
<evidence type="ECO:0000256" key="41">
    <source>
        <dbReference type="ARBA" id="ARBA00048935"/>
    </source>
</evidence>
<dbReference type="InterPro" id="IPR006162">
    <property type="entry name" value="Ppantetheine_attach_site"/>
</dbReference>
<dbReference type="SMART" id="SM00824">
    <property type="entry name" value="PKS_TE"/>
    <property type="match status" value="1"/>
</dbReference>
<feature type="region of interest" description="Disordered" evidence="53">
    <location>
        <begin position="1825"/>
        <end position="1863"/>
    </location>
</feature>
<comment type="catalytic activity">
    <reaction evidence="18">
        <text>(3R)-hydroxyhexadecanoyl-[ACP] = (2E)-hexadecenoyl-[ACP] + H2O</text>
        <dbReference type="Rhea" id="RHEA:41908"/>
        <dbReference type="Rhea" id="RHEA-COMP:9650"/>
        <dbReference type="Rhea" id="RHEA-COMP:9651"/>
        <dbReference type="ChEBI" id="CHEBI:15377"/>
        <dbReference type="ChEBI" id="CHEBI:78480"/>
        <dbReference type="ChEBI" id="CHEBI:78481"/>
    </reaction>
    <physiologicalReaction direction="left-to-right" evidence="18">
        <dbReference type="Rhea" id="RHEA:41909"/>
    </physiologicalReaction>
</comment>
<dbReference type="InterPro" id="IPR036291">
    <property type="entry name" value="NAD(P)-bd_dom_sf"/>
</dbReference>
<evidence type="ECO:0000256" key="34">
    <source>
        <dbReference type="ARBA" id="ARBA00048289"/>
    </source>
</evidence>
<evidence type="ECO:0000256" key="18">
    <source>
        <dbReference type="ARBA" id="ARBA00023401"/>
    </source>
</evidence>
<evidence type="ECO:0000256" key="49">
    <source>
        <dbReference type="ARBA" id="ARBA00049521"/>
    </source>
</evidence>
<evidence type="ECO:0000256" key="30">
    <source>
        <dbReference type="ARBA" id="ARBA00047953"/>
    </source>
</evidence>
<dbReference type="GO" id="GO:0016297">
    <property type="term" value="F:fatty acyl-[ACP] hydrolase activity"/>
    <property type="evidence" value="ECO:0007669"/>
    <property type="project" value="UniProtKB-EC"/>
</dbReference>
<evidence type="ECO:0000256" key="4">
    <source>
        <dbReference type="ARBA" id="ARBA00022679"/>
    </source>
</evidence>
<dbReference type="GO" id="GO:0050111">
    <property type="term" value="F:mycocerosate synthase activity"/>
    <property type="evidence" value="ECO:0007669"/>
    <property type="project" value="UniProtKB-EC"/>
</dbReference>
<evidence type="ECO:0000256" key="12">
    <source>
        <dbReference type="ARBA" id="ARBA00023351"/>
    </source>
</evidence>
<dbReference type="InterPro" id="IPR032821">
    <property type="entry name" value="PKS_assoc"/>
</dbReference>
<dbReference type="InterPro" id="IPR013154">
    <property type="entry name" value="ADH-like_N"/>
</dbReference>
<feature type="domain" description="Ketosynthase family 3 (KS3)" evidence="55">
    <location>
        <begin position="31"/>
        <end position="463"/>
    </location>
</feature>
<dbReference type="EMBL" id="SJPM01000003">
    <property type="protein sequence ID" value="TWT98712.1"/>
    <property type="molecule type" value="Genomic_DNA"/>
</dbReference>
<evidence type="ECO:0000256" key="51">
    <source>
        <dbReference type="ARBA" id="ARBA00054155"/>
    </source>
</evidence>
<evidence type="ECO:0000256" key="35">
    <source>
        <dbReference type="ARBA" id="ARBA00048420"/>
    </source>
</evidence>
<evidence type="ECO:0000256" key="39">
    <source>
        <dbReference type="ARBA" id="ARBA00048691"/>
    </source>
</evidence>
<comment type="catalytic activity">
    <reaction evidence="36">
        <text>a fatty acyl-[ACP] + malonyl-[ACP] + H(+) = a 3-oxoacyl-[ACP] + holo-[ACP] + CO2</text>
        <dbReference type="Rhea" id="RHEA:22836"/>
        <dbReference type="Rhea" id="RHEA-COMP:9623"/>
        <dbReference type="Rhea" id="RHEA-COMP:9685"/>
        <dbReference type="Rhea" id="RHEA-COMP:9916"/>
        <dbReference type="Rhea" id="RHEA-COMP:14125"/>
        <dbReference type="ChEBI" id="CHEBI:15378"/>
        <dbReference type="ChEBI" id="CHEBI:16526"/>
        <dbReference type="ChEBI" id="CHEBI:64479"/>
        <dbReference type="ChEBI" id="CHEBI:78449"/>
        <dbReference type="ChEBI" id="CHEBI:78776"/>
        <dbReference type="ChEBI" id="CHEBI:138651"/>
        <dbReference type="EC" id="2.3.1.41"/>
    </reaction>
    <physiologicalReaction direction="left-to-right" evidence="36">
        <dbReference type="Rhea" id="RHEA:22837"/>
    </physiologicalReaction>
</comment>
<evidence type="ECO:0000313" key="57">
    <source>
        <dbReference type="EMBL" id="TWT98712.1"/>
    </source>
</evidence>
<keyword evidence="6" id="KW-0521">NADP</keyword>
<evidence type="ECO:0000256" key="36">
    <source>
        <dbReference type="ARBA" id="ARBA00048506"/>
    </source>
</evidence>
<dbReference type="Pfam" id="PF21089">
    <property type="entry name" value="PKS_DH_N"/>
    <property type="match status" value="1"/>
</dbReference>
<comment type="catalytic activity">
    <reaction evidence="47">
        <text>3-oxooctanoyl-[ACP] + NADPH + H(+) = (3R)-hydroxyoctanoyl-[ACP] + NADP(+)</text>
        <dbReference type="Rhea" id="RHEA:41840"/>
        <dbReference type="Rhea" id="RHEA-COMP:9633"/>
        <dbReference type="Rhea" id="RHEA-COMP:9634"/>
        <dbReference type="ChEBI" id="CHEBI:15378"/>
        <dbReference type="ChEBI" id="CHEBI:57783"/>
        <dbReference type="ChEBI" id="CHEBI:58349"/>
        <dbReference type="ChEBI" id="CHEBI:78460"/>
        <dbReference type="ChEBI" id="CHEBI:78461"/>
    </reaction>
    <physiologicalReaction direction="left-to-right" evidence="47">
        <dbReference type="Rhea" id="RHEA:41841"/>
    </physiologicalReaction>
</comment>
<dbReference type="PANTHER" id="PTHR43775:SF37">
    <property type="entry name" value="SI:DKEY-61P9.11"/>
    <property type="match status" value="1"/>
</dbReference>
<keyword evidence="2" id="KW-0596">Phosphopantetheine</keyword>
<evidence type="ECO:0000256" key="40">
    <source>
        <dbReference type="ARBA" id="ARBA00048704"/>
    </source>
</evidence>
<dbReference type="SUPFAM" id="SSF53474">
    <property type="entry name" value="alpha/beta-Hydrolases"/>
    <property type="match status" value="1"/>
</dbReference>
<comment type="catalytic activity">
    <reaction evidence="38">
        <text>a 2,3-saturated acyl-[ACP] + NADP(+) = a (2E)-enoyl-[ACP] + NADPH + H(+)</text>
        <dbReference type="Rhea" id="RHEA:22564"/>
        <dbReference type="Rhea" id="RHEA-COMP:9925"/>
        <dbReference type="Rhea" id="RHEA-COMP:9926"/>
        <dbReference type="ChEBI" id="CHEBI:15378"/>
        <dbReference type="ChEBI" id="CHEBI:57783"/>
        <dbReference type="ChEBI" id="CHEBI:58349"/>
        <dbReference type="ChEBI" id="CHEBI:78784"/>
        <dbReference type="ChEBI" id="CHEBI:78785"/>
        <dbReference type="EC" id="1.3.1.39"/>
    </reaction>
    <physiologicalReaction direction="right-to-left" evidence="38">
        <dbReference type="Rhea" id="RHEA:22566"/>
    </physiologicalReaction>
</comment>
<dbReference type="InterPro" id="IPR020802">
    <property type="entry name" value="TesA-like"/>
</dbReference>
<dbReference type="FunFam" id="3.40.47.10:FF:000019">
    <property type="entry name" value="Polyketide synthase type I"/>
    <property type="match status" value="1"/>
</dbReference>
<evidence type="ECO:0000256" key="7">
    <source>
        <dbReference type="ARBA" id="ARBA00022898"/>
    </source>
</evidence>
<dbReference type="InterPro" id="IPR001031">
    <property type="entry name" value="Thioesterase"/>
</dbReference>
<dbReference type="InterPro" id="IPR020841">
    <property type="entry name" value="PKS_Beta-ketoAc_synthase_dom"/>
</dbReference>
<comment type="catalytic activity">
    <reaction evidence="23">
        <text>a (3R)-hydroxyacyl-[ACP] + NADP(+) = a 3-oxoacyl-[ACP] + NADPH + H(+)</text>
        <dbReference type="Rhea" id="RHEA:17397"/>
        <dbReference type="Rhea" id="RHEA-COMP:9916"/>
        <dbReference type="Rhea" id="RHEA-COMP:9945"/>
        <dbReference type="ChEBI" id="CHEBI:15378"/>
        <dbReference type="ChEBI" id="CHEBI:57783"/>
        <dbReference type="ChEBI" id="CHEBI:58349"/>
        <dbReference type="ChEBI" id="CHEBI:78776"/>
        <dbReference type="ChEBI" id="CHEBI:78827"/>
        <dbReference type="EC" id="1.1.1.100"/>
    </reaction>
    <physiologicalReaction direction="right-to-left" evidence="23">
        <dbReference type="Rhea" id="RHEA:17399"/>
    </physiologicalReaction>
</comment>
<comment type="catalytic activity">
    <reaction evidence="39">
        <text>holo-[ACP] + acetyl-CoA = acetyl-[ACP] + CoA</text>
        <dbReference type="Rhea" id="RHEA:41788"/>
        <dbReference type="Rhea" id="RHEA-COMP:9621"/>
        <dbReference type="Rhea" id="RHEA-COMP:9685"/>
        <dbReference type="ChEBI" id="CHEBI:57287"/>
        <dbReference type="ChEBI" id="CHEBI:57288"/>
        <dbReference type="ChEBI" id="CHEBI:64479"/>
        <dbReference type="ChEBI" id="CHEBI:78446"/>
        <dbReference type="EC" id="2.3.1.38"/>
    </reaction>
    <physiologicalReaction direction="left-to-right" evidence="39">
        <dbReference type="Rhea" id="RHEA:41789"/>
    </physiologicalReaction>
</comment>
<dbReference type="CDD" id="cd00833">
    <property type="entry name" value="PKS"/>
    <property type="match status" value="1"/>
</dbReference>
<keyword evidence="10 57" id="KW-0012">Acyltransferase</keyword>
<dbReference type="InterPro" id="IPR014030">
    <property type="entry name" value="Ketoacyl_synth_N"/>
</dbReference>
<evidence type="ECO:0000256" key="2">
    <source>
        <dbReference type="ARBA" id="ARBA00022450"/>
    </source>
</evidence>
<dbReference type="Gene3D" id="1.10.1200.10">
    <property type="entry name" value="ACP-like"/>
    <property type="match status" value="1"/>
</dbReference>
<evidence type="ECO:0000256" key="27">
    <source>
        <dbReference type="ARBA" id="ARBA00047578"/>
    </source>
</evidence>
<evidence type="ECO:0000256" key="16">
    <source>
        <dbReference type="ARBA" id="ARBA00023398"/>
    </source>
</evidence>
<gene>
    <name evidence="57" type="primary">mas_1</name>
    <name evidence="57" type="ORF">Pla100_18770</name>
</gene>
<comment type="function">
    <text evidence="51">Involved in production of the polyketide antibiotic thailandamide.</text>
</comment>
<dbReference type="InterPro" id="IPR013968">
    <property type="entry name" value="PKS_KR"/>
</dbReference>
<evidence type="ECO:0000256" key="26">
    <source>
        <dbReference type="ARBA" id="ARBA00047500"/>
    </source>
</evidence>
<dbReference type="InterPro" id="IPR049552">
    <property type="entry name" value="PKS_DH_N"/>
</dbReference>
<evidence type="ECO:0000256" key="19">
    <source>
        <dbReference type="ARBA" id="ARBA00023402"/>
    </source>
</evidence>
<comment type="catalytic activity">
    <reaction evidence="11">
        <text>(3R)-hydroxyoctanoyl-[ACP] = (2E)-octenoyl-[ACP] + H2O</text>
        <dbReference type="Rhea" id="RHEA:41844"/>
        <dbReference type="Rhea" id="RHEA-COMP:9634"/>
        <dbReference type="Rhea" id="RHEA-COMP:9635"/>
        <dbReference type="ChEBI" id="CHEBI:15377"/>
        <dbReference type="ChEBI" id="CHEBI:78461"/>
        <dbReference type="ChEBI" id="CHEBI:78462"/>
    </reaction>
    <physiologicalReaction direction="left-to-right" evidence="11">
        <dbReference type="Rhea" id="RHEA:41845"/>
    </physiologicalReaction>
</comment>
<dbReference type="Pfam" id="PF00109">
    <property type="entry name" value="ketoacyl-synt"/>
    <property type="match status" value="1"/>
</dbReference>
<comment type="catalytic activity">
    <reaction evidence="21">
        <text>3-oxooctadecanoyl-[ACP] + NADPH + H(+) = (3R)-hydroxyoctadecanoyl-[ACP] + NADP(+)</text>
        <dbReference type="Rhea" id="RHEA:41920"/>
        <dbReference type="Rhea" id="RHEA-COMP:9653"/>
        <dbReference type="Rhea" id="RHEA-COMP:9654"/>
        <dbReference type="ChEBI" id="CHEBI:15378"/>
        <dbReference type="ChEBI" id="CHEBI:57783"/>
        <dbReference type="ChEBI" id="CHEBI:58349"/>
        <dbReference type="ChEBI" id="CHEBI:78487"/>
        <dbReference type="ChEBI" id="CHEBI:78488"/>
    </reaction>
    <physiologicalReaction direction="left-to-right" evidence="21">
        <dbReference type="Rhea" id="RHEA:41921"/>
    </physiologicalReaction>
</comment>
<evidence type="ECO:0000256" key="29">
    <source>
        <dbReference type="ARBA" id="ARBA00047897"/>
    </source>
</evidence>
<comment type="catalytic activity">
    <reaction evidence="34">
        <text>tetradecanoyl-[ACP] + H2O = tetradecanoate + holo-[ACP] + H(+)</text>
        <dbReference type="Rhea" id="RHEA:30123"/>
        <dbReference type="Rhea" id="RHEA-COMP:9648"/>
        <dbReference type="Rhea" id="RHEA-COMP:9685"/>
        <dbReference type="ChEBI" id="CHEBI:15377"/>
        <dbReference type="ChEBI" id="CHEBI:15378"/>
        <dbReference type="ChEBI" id="CHEBI:30807"/>
        <dbReference type="ChEBI" id="CHEBI:64479"/>
        <dbReference type="ChEBI" id="CHEBI:78477"/>
        <dbReference type="EC" id="3.1.2.14"/>
    </reaction>
    <physiologicalReaction direction="left-to-right" evidence="34">
        <dbReference type="Rhea" id="RHEA:30124"/>
    </physiologicalReaction>
</comment>
<dbReference type="InterPro" id="IPR014043">
    <property type="entry name" value="Acyl_transferase_dom"/>
</dbReference>
<comment type="catalytic activity">
    <reaction evidence="41">
        <text>3-oxotetradecanoyl-[ACP] + NADPH + H(+) = (3R)-hydroxytetradecanoyl-[ACP] + NADP(+)</text>
        <dbReference type="Rhea" id="RHEA:41888"/>
        <dbReference type="Rhea" id="RHEA-COMP:9645"/>
        <dbReference type="Rhea" id="RHEA-COMP:9646"/>
        <dbReference type="ChEBI" id="CHEBI:15378"/>
        <dbReference type="ChEBI" id="CHEBI:57783"/>
        <dbReference type="ChEBI" id="CHEBI:58349"/>
        <dbReference type="ChEBI" id="CHEBI:78473"/>
        <dbReference type="ChEBI" id="CHEBI:78474"/>
    </reaction>
    <physiologicalReaction direction="left-to-right" evidence="41">
        <dbReference type="Rhea" id="RHEA:41889"/>
    </physiologicalReaction>
</comment>
<protein>
    <submittedName>
        <fullName evidence="57">Mycocerosic acid synthase</fullName>
        <ecNumber evidence="57">2.3.1.111</ecNumber>
    </submittedName>
</protein>
<comment type="catalytic activity">
    <reaction evidence="33">
        <text>(2E)-dodecenoyl-[ACP] + NADPH + H(+) = dodecanoyl-[ACP] + NADP(+)</text>
        <dbReference type="Rhea" id="RHEA:41880"/>
        <dbReference type="Rhea" id="RHEA-COMP:9643"/>
        <dbReference type="Rhea" id="RHEA-COMP:9644"/>
        <dbReference type="ChEBI" id="CHEBI:15378"/>
        <dbReference type="ChEBI" id="CHEBI:57783"/>
        <dbReference type="ChEBI" id="CHEBI:58349"/>
        <dbReference type="ChEBI" id="CHEBI:65264"/>
        <dbReference type="ChEBI" id="CHEBI:78472"/>
    </reaction>
    <physiologicalReaction direction="left-to-right" evidence="33">
        <dbReference type="Rhea" id="RHEA:41881"/>
    </physiologicalReaction>
</comment>
<evidence type="ECO:0000259" key="55">
    <source>
        <dbReference type="PROSITE" id="PS52004"/>
    </source>
</evidence>
<dbReference type="GO" id="GO:0005886">
    <property type="term" value="C:plasma membrane"/>
    <property type="evidence" value="ECO:0007669"/>
    <property type="project" value="TreeGrafter"/>
</dbReference>
<evidence type="ECO:0000256" key="23">
    <source>
        <dbReference type="ARBA" id="ARBA00047400"/>
    </source>
</evidence>
<dbReference type="GO" id="GO:0004312">
    <property type="term" value="F:fatty acid synthase activity"/>
    <property type="evidence" value="ECO:0007669"/>
    <property type="project" value="TreeGrafter"/>
</dbReference>
<evidence type="ECO:0000256" key="33">
    <source>
        <dbReference type="ARBA" id="ARBA00048281"/>
    </source>
</evidence>
<dbReference type="Pfam" id="PF08659">
    <property type="entry name" value="KR"/>
    <property type="match status" value="1"/>
</dbReference>
<comment type="pathway">
    <text evidence="1">Lipid metabolism.</text>
</comment>
<comment type="catalytic activity">
    <reaction evidence="19">
        <text>(3R)-hydroxybutanoyl-[ACP] = (2E)-butenoyl-[ACP] + H2O</text>
        <dbReference type="Rhea" id="RHEA:41808"/>
        <dbReference type="Rhea" id="RHEA-COMP:9626"/>
        <dbReference type="Rhea" id="RHEA-COMP:9627"/>
        <dbReference type="ChEBI" id="CHEBI:15377"/>
        <dbReference type="ChEBI" id="CHEBI:78451"/>
        <dbReference type="ChEBI" id="CHEBI:78453"/>
    </reaction>
    <physiologicalReaction direction="left-to-right" evidence="19">
        <dbReference type="Rhea" id="RHEA:41809"/>
    </physiologicalReaction>
</comment>
<feature type="active site" description="Proton donor; for dehydratase activity" evidence="52">
    <location>
        <position position="1140"/>
    </location>
</feature>
<dbReference type="InterPro" id="IPR020806">
    <property type="entry name" value="PKS_PP-bd"/>
</dbReference>
<comment type="catalytic activity">
    <reaction evidence="31">
        <text>acetyl-[ACP] + malonyl-[ACP] + H(+) = 3-oxobutanoyl-[ACP] + holo-[ACP] + CO2</text>
        <dbReference type="Rhea" id="RHEA:41800"/>
        <dbReference type="Rhea" id="RHEA-COMP:9621"/>
        <dbReference type="Rhea" id="RHEA-COMP:9623"/>
        <dbReference type="Rhea" id="RHEA-COMP:9625"/>
        <dbReference type="Rhea" id="RHEA-COMP:9685"/>
        <dbReference type="ChEBI" id="CHEBI:15378"/>
        <dbReference type="ChEBI" id="CHEBI:16526"/>
        <dbReference type="ChEBI" id="CHEBI:64479"/>
        <dbReference type="ChEBI" id="CHEBI:78446"/>
        <dbReference type="ChEBI" id="CHEBI:78449"/>
        <dbReference type="ChEBI" id="CHEBI:78450"/>
    </reaction>
    <physiologicalReaction direction="left-to-right" evidence="31">
        <dbReference type="Rhea" id="RHEA:41801"/>
    </physiologicalReaction>
</comment>
<feature type="active site" description="Proton acceptor; for dehydratase activity" evidence="52">
    <location>
        <position position="967"/>
    </location>
</feature>
<dbReference type="Pfam" id="PF16197">
    <property type="entry name" value="KAsynt_C_assoc"/>
    <property type="match status" value="1"/>
</dbReference>
<dbReference type="InterPro" id="IPR020807">
    <property type="entry name" value="PKS_DH"/>
</dbReference>
<dbReference type="FunFam" id="3.40.50.720:FF:000209">
    <property type="entry name" value="Polyketide synthase Pks12"/>
    <property type="match status" value="1"/>
</dbReference>
<comment type="catalytic activity">
    <reaction evidence="24">
        <text>3-oxodecanoyl-[ACP] + NADPH + H(+) = (3R)-hydroxydecanoyl-[ACP] + NADP(+)</text>
        <dbReference type="Rhea" id="RHEA:41856"/>
        <dbReference type="Rhea" id="RHEA-COMP:9637"/>
        <dbReference type="Rhea" id="RHEA-COMP:9638"/>
        <dbReference type="ChEBI" id="CHEBI:15378"/>
        <dbReference type="ChEBI" id="CHEBI:57783"/>
        <dbReference type="ChEBI" id="CHEBI:58349"/>
        <dbReference type="ChEBI" id="CHEBI:78464"/>
        <dbReference type="ChEBI" id="CHEBI:78466"/>
    </reaction>
    <physiologicalReaction direction="left-to-right" evidence="24">
        <dbReference type="Rhea" id="RHEA:41857"/>
    </physiologicalReaction>
</comment>
<evidence type="ECO:0000256" key="32">
    <source>
        <dbReference type="ARBA" id="ARBA00048051"/>
    </source>
</evidence>
<dbReference type="Gene3D" id="3.10.129.110">
    <property type="entry name" value="Polyketide synthase dehydratase"/>
    <property type="match status" value="1"/>
</dbReference>
<evidence type="ECO:0000256" key="38">
    <source>
        <dbReference type="ARBA" id="ARBA00048650"/>
    </source>
</evidence>
<dbReference type="GO" id="GO:0071770">
    <property type="term" value="P:DIM/DIP cell wall layer assembly"/>
    <property type="evidence" value="ECO:0007669"/>
    <property type="project" value="TreeGrafter"/>
</dbReference>
<comment type="catalytic activity">
    <reaction evidence="35">
        <text>(2E)-octenoyl-[ACP] + NADPH + H(+) = octanoyl-[ACP] + NADP(+)</text>
        <dbReference type="Rhea" id="RHEA:41848"/>
        <dbReference type="Rhea" id="RHEA-COMP:9635"/>
        <dbReference type="Rhea" id="RHEA-COMP:9636"/>
        <dbReference type="ChEBI" id="CHEBI:15378"/>
        <dbReference type="ChEBI" id="CHEBI:57783"/>
        <dbReference type="ChEBI" id="CHEBI:58349"/>
        <dbReference type="ChEBI" id="CHEBI:78462"/>
        <dbReference type="ChEBI" id="CHEBI:78463"/>
    </reaction>
    <physiologicalReaction direction="left-to-right" evidence="35">
        <dbReference type="Rhea" id="RHEA:41849"/>
    </physiologicalReaction>
</comment>
<dbReference type="SMART" id="SM00825">
    <property type="entry name" value="PKS_KS"/>
    <property type="match status" value="1"/>
</dbReference>
<dbReference type="Pfam" id="PF00107">
    <property type="entry name" value="ADH_zinc_N"/>
    <property type="match status" value="1"/>
</dbReference>
<dbReference type="CDD" id="cd08955">
    <property type="entry name" value="KR_2_FAS_SDR_x"/>
    <property type="match status" value="1"/>
</dbReference>
<feature type="region of interest" description="Disordered" evidence="53">
    <location>
        <begin position="2241"/>
        <end position="2293"/>
    </location>
</feature>
<feature type="compositionally biased region" description="Polar residues" evidence="53">
    <location>
        <begin position="2262"/>
        <end position="2277"/>
    </location>
</feature>
<comment type="catalytic activity">
    <reaction evidence="29">
        <text>(2E)-hexenoyl-[ACP] + NADPH + H(+) = hexanoyl-[ACP] + NADP(+)</text>
        <dbReference type="Rhea" id="RHEA:41832"/>
        <dbReference type="Rhea" id="RHEA-COMP:9631"/>
        <dbReference type="Rhea" id="RHEA-COMP:9632"/>
        <dbReference type="ChEBI" id="CHEBI:15378"/>
        <dbReference type="ChEBI" id="CHEBI:57783"/>
        <dbReference type="ChEBI" id="CHEBI:58349"/>
        <dbReference type="ChEBI" id="CHEBI:78458"/>
        <dbReference type="ChEBI" id="CHEBI:78459"/>
    </reaction>
    <physiologicalReaction direction="left-to-right" evidence="29">
        <dbReference type="Rhea" id="RHEA:41833"/>
    </physiologicalReaction>
</comment>
<sequence length="2581" mass="280719">MSSASERMANLSPQKLALLKQAMAKSATTISEPIAVVGMGCRFAGASNIQQYWNLIRNGADMTGEIPASRWDVDAFYDASGSKPGKMPTRWGGFIENIDQFDAAFFGISPREAEKMDPQHRLLLQVVWEALEFGGNSPAHLRETATGVFVGVGAVDYSRIPVQLDNYYEQISAYSGTGNALSIAANRISYTLDLRGPSLSVDTACSSSLVAAHLAVRSLRSKECDAAIVGGVNAILTPETTLAFSQAQMLSPDGKCRPFDDGANGYVRGEGCGVVILKRLSDAISNGDMILATIRGSAINQDGTTSGITAPRGTSQVDVIRQALRDAGCQPDDISYVEAHGTATPLGDPIELGALAEVFRRRTHPESKTEPAPCYVGSVKANIGHTETAAGMASLLKTILMFRHQTIPGQLNFQRLNRHVDLDGSRLKVAATTMPWSATPTPPKAGISSFGFGGANAHIVLEGPGSRMPAALTRPDRSKHVFAISAKTPDQLKELAALHRDQLSDPASYPLADACHTVAVGRSPLRHRLAVAAANADELKKALTAFVDGTSTRNIKLGATRGDRRRKIAFLFPGQGTQSPGMGRQLFQTHPVFRQALQECDEILADLMPQRLLHVLYEDDSDNPLVHQPQYAQPALFAIELATSRLWRSFGIEPAVMMGHSIGDYVAACEAGVFSLADGLKLIAHRGRLVQSLPRDGMMAVIFADRERVADLILPYGNEVAIAAHNGPENVVISGRAVIVNELISQFDALGVKSRMLEVAHAMHSPLLDPILDEFEHHVGEVEFKPAEIPLISSRDGRRIDQRIAKPSYWREHLRHTVCFVDAAETLQTFAIDAAIEVGPGTTLCGLASRVWNKEAISWLPSMRTGQDDWDVLSNSLSELYIRGFNIDWKSYDEPWNRRRIVLPTYPFSKTSFWYDMSRRHTGHSAPHIASSANAHPLVGANIPMAGEETVFEVALASQSPTFLADHRVDQSVVVPAAAYMEQAIAVARQLYGDGCHRLENLSIEQPLVLTDDQRRIVQIHVGPDLRGQRSIEVHSRPETSKEATPPWTLHASGTIHRGSSEENVANAIERSAIQERMTQQINRDAFYERMSASGLRYGTTFQVIDELHVGQGESLARMNLPEVLRNELVDYALHPAVLDGCLQAMAGVVADPNSNEQAELVLPVGIDRVRVLAEVPMGPLWVHVRRKNGKSTDDKIQADIHLSDETGTLIAELIGATVQRIGNRRSTKTRKPEDLLHEVVWNEAPREAAPTNSPTATTNGPCWLLLADPIGLASGLAKQLRSQGRHVRIVKQGTTFDSQNVDSELASRIVQIDPLDRSHYEQLFDELSKSSPEDESTPWTIVDFWGIRSTREEDMETPHDDLAKEINSHALLMLTTLAKSSSVKIHRTFMVTQGAMAISSRDSVSPSQTSLWGLARTAMVEMPHLMIHLIDLDPSQSPATNSPKLLAELTSVPSSQSDNDDQLALRGEQRFVARLQAAPDRLKKLGSSTGLPRRGRFSLRVGDASSFDDLNYVAIGESNLQSEEVEIEVHSTGLNFSDVLKALGLYPGIQDEIVPLGIECAGVVTRVGESVDRFQIGQRVMGVAPYGFASHATTAQYAIVRTPENLTDEQAASIPIAFLTAHYALRSLARLSSGEKVLIHAGAGGVGQAAIQIAQSVGAEIFATAGSDEKRDFLRSQGVEHVMDSRSLDFADQIIEITSGYGVDVVLNSLPGEAITKSLSVLAAYGRFLEIGKTDIYQNHRIGLWPFQDNLSYHAIDLDRILRQRPQEIVRLYDEMMPLFEQKVYQPTPLTCFPAESVIDAFRYMSTRKNIGKVVVSMPVTQSKPSSVTTKSLTPSSNGKPASNGKPSVNGRHVSEPALNPNSVGDIGSGLTSAAGTILITGGLGALGRQVCRYAVREGAKHVAILTRREPPSDDAMLNELRGEGVSIAILRGDVCDRRSLTNGLSLLPESFPPIRGVFHAAGVLRDGLMLRMDLDQLDQAMAPKTQGTWNLHRVLTGPLDFFVLFSSVAGVIGSPGQANYAAGNAFLDGVVRYRRRRGLPATSIAWGPWDSEGMAADPDIRRQLGERGMTPIAPEVGIGLLDRILRKDLSAKHENDPETSSTSFAIVDADWRRVVASLPDGGSSLFRNYQSSSGASGNQSASSGRDEALYQRLKSADRKTRLVELQSIIQANLGDVMGIDADSIEVDQPLVSLGLDSLMGMELRSKLESKLGVGIPMSALFDEPSVMSLAEVASAAYEDSSTSADPSSSQSKSTESPTKASKSPSNEKQPSLSRASENRGRAGLVPLGGSAVHATTSSNPPLFCLHPIGGDLRCYDSLARKITDRTVYGLRAKGLQISSQPHHSMEQMATDYIDIIREAFPDGPYCLLGWSTGGIFAYEIARKLQQANPQVQSLVMIDTPLPQVFDTVDLEDNAKFLVDLIEFTNYFANTNMQLNYESLQGLSEEDAIAHVLKLAIHHNVLPTSTTQEYLRRLVHLCERHVEILQNYRPDPSELSVHLLCPQEQGMLSRVTGHTLTEDLGWGDYGAIEMHHVPGHHFTMMTSQHADAIAGKISEVLRKDAAKVLSSGSRPGSGSVVSHR</sequence>
<dbReference type="Gene3D" id="3.40.47.10">
    <property type="match status" value="1"/>
</dbReference>
<evidence type="ECO:0000259" key="54">
    <source>
        <dbReference type="PROSITE" id="PS50075"/>
    </source>
</evidence>
<dbReference type="Pfam" id="PF14765">
    <property type="entry name" value="PS-DH"/>
    <property type="match status" value="1"/>
</dbReference>
<dbReference type="EC" id="2.3.1.111" evidence="57"/>
<comment type="catalytic activity">
    <reaction evidence="27">
        <text>dodecanoyl-[ACP] + malonyl-[ACP] + H(+) = 3-oxotetradecanoyl-[ACP] + holo-[ACP] + CO2</text>
        <dbReference type="Rhea" id="RHEA:41884"/>
        <dbReference type="Rhea" id="RHEA-COMP:9623"/>
        <dbReference type="Rhea" id="RHEA-COMP:9644"/>
        <dbReference type="Rhea" id="RHEA-COMP:9645"/>
        <dbReference type="Rhea" id="RHEA-COMP:9685"/>
        <dbReference type="ChEBI" id="CHEBI:15378"/>
        <dbReference type="ChEBI" id="CHEBI:16526"/>
        <dbReference type="ChEBI" id="CHEBI:64479"/>
        <dbReference type="ChEBI" id="CHEBI:65264"/>
        <dbReference type="ChEBI" id="CHEBI:78449"/>
        <dbReference type="ChEBI" id="CHEBI:78473"/>
    </reaction>
    <physiologicalReaction direction="left-to-right" evidence="27">
        <dbReference type="Rhea" id="RHEA:41885"/>
    </physiologicalReaction>
</comment>
<evidence type="ECO:0000256" key="47">
    <source>
        <dbReference type="ARBA" id="ARBA00049422"/>
    </source>
</evidence>
<evidence type="ECO:0000256" key="17">
    <source>
        <dbReference type="ARBA" id="ARBA00023399"/>
    </source>
</evidence>
<dbReference type="Pfam" id="PF21394">
    <property type="entry name" value="Beta-ketacyl_N"/>
    <property type="match status" value="1"/>
</dbReference>
<evidence type="ECO:0000256" key="21">
    <source>
        <dbReference type="ARBA" id="ARBA00047300"/>
    </source>
</evidence>
<evidence type="ECO:0000256" key="50">
    <source>
        <dbReference type="ARBA" id="ARBA00049533"/>
    </source>
</evidence>
<dbReference type="InterPro" id="IPR016036">
    <property type="entry name" value="Malonyl_transacylase_ACP-bd"/>
</dbReference>
<comment type="catalytic activity">
    <reaction evidence="30">
        <text>3-oxobutanoyl-[ACP] + NADPH + H(+) = (3R)-hydroxybutanoyl-[ACP] + NADP(+)</text>
        <dbReference type="Rhea" id="RHEA:41804"/>
        <dbReference type="Rhea" id="RHEA-COMP:9625"/>
        <dbReference type="Rhea" id="RHEA-COMP:9626"/>
        <dbReference type="ChEBI" id="CHEBI:15378"/>
        <dbReference type="ChEBI" id="CHEBI:57783"/>
        <dbReference type="ChEBI" id="CHEBI:58349"/>
        <dbReference type="ChEBI" id="CHEBI:78450"/>
        <dbReference type="ChEBI" id="CHEBI:78451"/>
    </reaction>
    <physiologicalReaction direction="left-to-right" evidence="30">
        <dbReference type="Rhea" id="RHEA:41805"/>
    </physiologicalReaction>
</comment>
<reference evidence="57 58" key="1">
    <citation type="submission" date="2019-02" db="EMBL/GenBank/DDBJ databases">
        <title>Deep-cultivation of Planctomycetes and their phenomic and genomic characterization uncovers novel biology.</title>
        <authorList>
            <person name="Wiegand S."/>
            <person name="Jogler M."/>
            <person name="Boedeker C."/>
            <person name="Pinto D."/>
            <person name="Vollmers J."/>
            <person name="Rivas-Marin E."/>
            <person name="Kohn T."/>
            <person name="Peeters S.H."/>
            <person name="Heuer A."/>
            <person name="Rast P."/>
            <person name="Oberbeckmann S."/>
            <person name="Bunk B."/>
            <person name="Jeske O."/>
            <person name="Meyerdierks A."/>
            <person name="Storesund J.E."/>
            <person name="Kallscheuer N."/>
            <person name="Luecker S."/>
            <person name="Lage O.M."/>
            <person name="Pohl T."/>
            <person name="Merkel B.J."/>
            <person name="Hornburger P."/>
            <person name="Mueller R.-W."/>
            <person name="Bruemmer F."/>
            <person name="Labrenz M."/>
            <person name="Spormann A.M."/>
            <person name="Op Den Camp H."/>
            <person name="Overmann J."/>
            <person name="Amann R."/>
            <person name="Jetten M.S.M."/>
            <person name="Mascher T."/>
            <person name="Medema M.H."/>
            <person name="Devos D.P."/>
            <person name="Kaster A.-K."/>
            <person name="Ovreas L."/>
            <person name="Rohde M."/>
            <person name="Galperin M.Y."/>
            <person name="Jogler C."/>
        </authorList>
    </citation>
    <scope>NUCLEOTIDE SEQUENCE [LARGE SCALE GENOMIC DNA]</scope>
    <source>
        <strain evidence="57 58">Pla100</strain>
    </source>
</reference>
<dbReference type="InterPro" id="IPR049900">
    <property type="entry name" value="PKS_mFAS_DH"/>
</dbReference>
<evidence type="ECO:0000259" key="56">
    <source>
        <dbReference type="PROSITE" id="PS52019"/>
    </source>
</evidence>
<evidence type="ECO:0000256" key="52">
    <source>
        <dbReference type="PROSITE-ProRule" id="PRU01363"/>
    </source>
</evidence>
<evidence type="ECO:0000256" key="15">
    <source>
        <dbReference type="ARBA" id="ARBA00023394"/>
    </source>
</evidence>
<evidence type="ECO:0000256" key="13">
    <source>
        <dbReference type="ARBA" id="ARBA00023373"/>
    </source>
</evidence>
<feature type="compositionally biased region" description="Low complexity" evidence="53">
    <location>
        <begin position="2242"/>
        <end position="2261"/>
    </location>
</feature>
<dbReference type="SMART" id="SM00823">
    <property type="entry name" value="PKS_PP"/>
    <property type="match status" value="1"/>
</dbReference>
<dbReference type="SMART" id="SM00826">
    <property type="entry name" value="PKS_DH"/>
    <property type="match status" value="1"/>
</dbReference>
<name>A0A5C6AFA3_9BACT</name>
<dbReference type="GO" id="GO:0006633">
    <property type="term" value="P:fatty acid biosynthetic process"/>
    <property type="evidence" value="ECO:0007669"/>
    <property type="project" value="TreeGrafter"/>
</dbReference>
<dbReference type="SUPFAM" id="SSF52151">
    <property type="entry name" value="FabD/lysophospholipase-like"/>
    <property type="match status" value="1"/>
</dbReference>
<dbReference type="Gene3D" id="3.30.70.3290">
    <property type="match status" value="1"/>
</dbReference>
<dbReference type="Gene3D" id="3.40.50.1820">
    <property type="entry name" value="alpha/beta hydrolase"/>
    <property type="match status" value="1"/>
</dbReference>
<evidence type="ECO:0000256" key="24">
    <source>
        <dbReference type="ARBA" id="ARBA00047440"/>
    </source>
</evidence>
<dbReference type="SUPFAM" id="SSF51735">
    <property type="entry name" value="NAD(P)-binding Rossmann-fold domains"/>
    <property type="match status" value="3"/>
</dbReference>
<comment type="catalytic activity">
    <reaction evidence="22">
        <text>hexanoyl-[ACP] + malonyl-[ACP] + H(+) = 3-oxooctanoyl-[ACP] + holo-[ACP] + CO2</text>
        <dbReference type="Rhea" id="RHEA:41836"/>
        <dbReference type="Rhea" id="RHEA-COMP:9623"/>
        <dbReference type="Rhea" id="RHEA-COMP:9632"/>
        <dbReference type="Rhea" id="RHEA-COMP:9633"/>
        <dbReference type="Rhea" id="RHEA-COMP:9685"/>
        <dbReference type="ChEBI" id="CHEBI:15378"/>
        <dbReference type="ChEBI" id="CHEBI:16526"/>
        <dbReference type="ChEBI" id="CHEBI:64479"/>
        <dbReference type="ChEBI" id="CHEBI:78449"/>
        <dbReference type="ChEBI" id="CHEBI:78459"/>
        <dbReference type="ChEBI" id="CHEBI:78460"/>
    </reaction>
    <physiologicalReaction direction="left-to-right" evidence="22">
        <dbReference type="Rhea" id="RHEA:41837"/>
    </physiologicalReaction>
</comment>
<dbReference type="SUPFAM" id="SSF50129">
    <property type="entry name" value="GroES-like"/>
    <property type="match status" value="1"/>
</dbReference>
<keyword evidence="9" id="KW-0511">Multifunctional enzyme</keyword>
<comment type="catalytic activity">
    <reaction evidence="17">
        <text>(3R)-hydroxyoctadecanoyl-[ACP] = (2E)-octadecenoyl-[ACP] + H2O</text>
        <dbReference type="Rhea" id="RHEA:41924"/>
        <dbReference type="Rhea" id="RHEA-COMP:9654"/>
        <dbReference type="Rhea" id="RHEA-COMP:9655"/>
        <dbReference type="ChEBI" id="CHEBI:15377"/>
        <dbReference type="ChEBI" id="CHEBI:78488"/>
        <dbReference type="ChEBI" id="CHEBI:78489"/>
    </reaction>
    <physiologicalReaction direction="left-to-right" evidence="17">
        <dbReference type="Rhea" id="RHEA:41925"/>
    </physiologicalReaction>
</comment>
<evidence type="ECO:0000256" key="43">
    <source>
        <dbReference type="ARBA" id="ARBA00049109"/>
    </source>
</evidence>
<evidence type="ECO:0000256" key="48">
    <source>
        <dbReference type="ARBA" id="ARBA00049449"/>
    </source>
</evidence>
<dbReference type="InterPro" id="IPR009081">
    <property type="entry name" value="PP-bd_ACP"/>
</dbReference>
<dbReference type="Gene3D" id="3.40.366.10">
    <property type="entry name" value="Malonyl-Coenzyme A Acyl Carrier Protein, domain 2"/>
    <property type="match status" value="1"/>
</dbReference>
<feature type="compositionally biased region" description="Basic and acidic residues" evidence="53">
    <location>
        <begin position="1032"/>
        <end position="1042"/>
    </location>
</feature>
<evidence type="ECO:0000256" key="14">
    <source>
        <dbReference type="ARBA" id="ARBA00023388"/>
    </source>
</evidence>
<evidence type="ECO:0000256" key="9">
    <source>
        <dbReference type="ARBA" id="ARBA00023268"/>
    </source>
</evidence>
<dbReference type="PROSITE" id="PS00012">
    <property type="entry name" value="PHOSPHOPANTETHEINE"/>
    <property type="match status" value="1"/>
</dbReference>
<evidence type="ECO:0000256" key="28">
    <source>
        <dbReference type="ARBA" id="ARBA00047810"/>
    </source>
</evidence>
<dbReference type="InterPro" id="IPR016035">
    <property type="entry name" value="Acyl_Trfase/lysoPLipase"/>
</dbReference>
<comment type="function">
    <text evidence="20">Fatty acid synthetase is a multifunctional enzyme that catalyzes the de novo biosynthesis of long-chain saturated fatty acids starting from acetyl-CoA and malonyl-CoA in the presence of NADPH. This multifunctional protein contains 7 catalytic activities and a site for the binding of the prosthetic group 4'-phosphopantetheine of the acyl carrier protein ([ACP]) domain.</text>
</comment>
<proteinExistence type="predicted"/>
<dbReference type="PROSITE" id="PS52019">
    <property type="entry name" value="PKS_MFAS_DH"/>
    <property type="match status" value="1"/>
</dbReference>
<dbReference type="InterPro" id="IPR029058">
    <property type="entry name" value="AB_hydrolase_fold"/>
</dbReference>
<comment type="catalytic activity">
    <reaction evidence="50">
        <text>octanoyl-[ACP] + malonyl-[ACP] + H(+) = 3-oxodecanoyl-[ACP] + holo-[ACP] + CO2</text>
        <dbReference type="Rhea" id="RHEA:41852"/>
        <dbReference type="Rhea" id="RHEA-COMP:9623"/>
        <dbReference type="Rhea" id="RHEA-COMP:9636"/>
        <dbReference type="Rhea" id="RHEA-COMP:9637"/>
        <dbReference type="Rhea" id="RHEA-COMP:9685"/>
        <dbReference type="ChEBI" id="CHEBI:15378"/>
        <dbReference type="ChEBI" id="CHEBI:16526"/>
        <dbReference type="ChEBI" id="CHEBI:64479"/>
        <dbReference type="ChEBI" id="CHEBI:78449"/>
        <dbReference type="ChEBI" id="CHEBI:78463"/>
        <dbReference type="ChEBI" id="CHEBI:78464"/>
    </reaction>
    <physiologicalReaction direction="left-to-right" evidence="50">
        <dbReference type="Rhea" id="RHEA:41853"/>
    </physiologicalReaction>
</comment>
<comment type="catalytic activity">
    <reaction evidence="46">
        <text>3-oxohexadecanoyl-[ACP] + NADPH + H(+) = (3R)-hydroxyhexadecanoyl-[ACP] + NADP(+)</text>
        <dbReference type="Rhea" id="RHEA:41904"/>
        <dbReference type="Rhea" id="RHEA-COMP:9649"/>
        <dbReference type="Rhea" id="RHEA-COMP:9650"/>
        <dbReference type="ChEBI" id="CHEBI:15378"/>
        <dbReference type="ChEBI" id="CHEBI:57783"/>
        <dbReference type="ChEBI" id="CHEBI:58349"/>
        <dbReference type="ChEBI" id="CHEBI:78478"/>
        <dbReference type="ChEBI" id="CHEBI:78480"/>
    </reaction>
    <physiologicalReaction direction="left-to-right" evidence="46">
        <dbReference type="Rhea" id="RHEA:41905"/>
    </physiologicalReaction>
</comment>
<dbReference type="InterPro" id="IPR036736">
    <property type="entry name" value="ACP-like_sf"/>
</dbReference>
<dbReference type="SUPFAM" id="SSF47336">
    <property type="entry name" value="ACP-like"/>
    <property type="match status" value="1"/>
</dbReference>
<dbReference type="GO" id="GO:0141148">
    <property type="term" value="F:enoyl-[acyl-carrier-protein] reductase (NADPH) activity"/>
    <property type="evidence" value="ECO:0007669"/>
    <property type="project" value="UniProtKB-EC"/>
</dbReference>
<keyword evidence="7" id="KW-0663">Pyridoxal phosphate</keyword>
<keyword evidence="58" id="KW-1185">Reference proteome</keyword>
<organism evidence="57 58">
    <name type="scientific">Neorhodopirellula pilleata</name>
    <dbReference type="NCBI Taxonomy" id="2714738"/>
    <lineage>
        <taxon>Bacteria</taxon>
        <taxon>Pseudomonadati</taxon>
        <taxon>Planctomycetota</taxon>
        <taxon>Planctomycetia</taxon>
        <taxon>Pirellulales</taxon>
        <taxon>Pirellulaceae</taxon>
        <taxon>Neorhodopirellula</taxon>
    </lineage>
</organism>
<evidence type="ECO:0000256" key="42">
    <source>
        <dbReference type="ARBA" id="ARBA00049019"/>
    </source>
</evidence>
<dbReference type="Pfam" id="PF00975">
    <property type="entry name" value="Thioesterase"/>
    <property type="match status" value="1"/>
</dbReference>
<dbReference type="SUPFAM" id="SSF55048">
    <property type="entry name" value="Probable ACP-binding domain of malonyl-CoA ACP transacylase"/>
    <property type="match status" value="1"/>
</dbReference>
<dbReference type="CDD" id="cd05195">
    <property type="entry name" value="enoyl_red"/>
    <property type="match status" value="1"/>
</dbReference>
<evidence type="ECO:0000256" key="37">
    <source>
        <dbReference type="ARBA" id="ARBA00048571"/>
    </source>
</evidence>